<evidence type="ECO:0000256" key="1">
    <source>
        <dbReference type="SAM" id="MobiDB-lite"/>
    </source>
</evidence>
<feature type="compositionally biased region" description="Polar residues" evidence="1">
    <location>
        <begin position="37"/>
        <end position="54"/>
    </location>
</feature>
<organism evidence="2 3">
    <name type="scientific">Apiospora rasikravindrae</name>
    <dbReference type="NCBI Taxonomy" id="990691"/>
    <lineage>
        <taxon>Eukaryota</taxon>
        <taxon>Fungi</taxon>
        <taxon>Dikarya</taxon>
        <taxon>Ascomycota</taxon>
        <taxon>Pezizomycotina</taxon>
        <taxon>Sordariomycetes</taxon>
        <taxon>Xylariomycetidae</taxon>
        <taxon>Amphisphaeriales</taxon>
        <taxon>Apiosporaceae</taxon>
        <taxon>Apiospora</taxon>
    </lineage>
</organism>
<feature type="compositionally biased region" description="Basic residues" evidence="1">
    <location>
        <begin position="92"/>
        <end position="106"/>
    </location>
</feature>
<gene>
    <name evidence="2" type="ORF">PG993_001621</name>
</gene>
<reference evidence="2 3" key="1">
    <citation type="submission" date="2023-01" db="EMBL/GenBank/DDBJ databases">
        <title>Analysis of 21 Apiospora genomes using comparative genomics revels a genus with tremendous synthesis potential of carbohydrate active enzymes and secondary metabolites.</title>
        <authorList>
            <person name="Sorensen T."/>
        </authorList>
    </citation>
    <scope>NUCLEOTIDE SEQUENCE [LARGE SCALE GENOMIC DNA]</scope>
    <source>
        <strain evidence="2 3">CBS 33761</strain>
    </source>
</reference>
<feature type="region of interest" description="Disordered" evidence="1">
    <location>
        <begin position="1"/>
        <end position="127"/>
    </location>
</feature>
<evidence type="ECO:0000313" key="2">
    <source>
        <dbReference type="EMBL" id="KAK8056394.1"/>
    </source>
</evidence>
<keyword evidence="3" id="KW-1185">Reference proteome</keyword>
<dbReference type="EMBL" id="JAQQWK010000001">
    <property type="protein sequence ID" value="KAK8056394.1"/>
    <property type="molecule type" value="Genomic_DNA"/>
</dbReference>
<feature type="compositionally biased region" description="Pro residues" evidence="1">
    <location>
        <begin position="1"/>
        <end position="10"/>
    </location>
</feature>
<name>A0ABR1UBY1_9PEZI</name>
<protein>
    <submittedName>
        <fullName evidence="2">Uncharacterized protein</fullName>
    </submittedName>
</protein>
<dbReference type="Proteomes" id="UP001444661">
    <property type="component" value="Unassembled WGS sequence"/>
</dbReference>
<sequence length="208" mass="23305">MPNFPKPPKCQGPGLAVGGLPKAPRDMPLVMVHCHDVSQNPPRQPTGNAPTVSCQRALAPTPANRRTRPKHPSGNDTHGKENIKPIVNQPNKNKKKTTQRARHQTRKGPPPPPPHSRNGNTRPHLPPSCVLIRQGDTLNRELDRVLKNGKMLFWQEYVFTGAFRKIREALLELSSKEEKGASISETENHARAYARQAFDRFKMCMEKA</sequence>
<accession>A0ABR1UBY1</accession>
<comment type="caution">
    <text evidence="2">The sequence shown here is derived from an EMBL/GenBank/DDBJ whole genome shotgun (WGS) entry which is preliminary data.</text>
</comment>
<evidence type="ECO:0000313" key="3">
    <source>
        <dbReference type="Proteomes" id="UP001444661"/>
    </source>
</evidence>
<proteinExistence type="predicted"/>